<dbReference type="Proteomes" id="UP000002812">
    <property type="component" value="Unassembled WGS sequence"/>
</dbReference>
<accession>I8IRM0</accession>
<reference evidence="9" key="2">
    <citation type="submission" date="2012-06" db="EMBL/GenBank/DDBJ databases">
        <title>Comparative genomic analyses of Aspergillus oryzae 3.042 and A. oryzae RIB40 for soy-sauce fermentation.</title>
        <authorList>
            <person name="Zhao G."/>
            <person name="Hou L."/>
            <person name="Wang C."/>
            <person name="Cao X."/>
        </authorList>
    </citation>
    <scope>NUCLEOTIDE SEQUENCE [LARGE SCALE GENOMIC DNA]</scope>
    <source>
        <strain evidence="9">3.042</strain>
    </source>
</reference>
<keyword evidence="3 5" id="KW-0808">Transferase</keyword>
<reference evidence="8 9" key="1">
    <citation type="journal article" date="2012" name="Eukaryot. Cell">
        <title>Draft genome sequence of Aspergillus oryzae strain 3.042.</title>
        <authorList>
            <person name="Zhao G."/>
            <person name="Yao Y."/>
            <person name="Qi W."/>
            <person name="Wang C."/>
            <person name="Hou L."/>
            <person name="Zeng B."/>
            <person name="Cao X."/>
        </authorList>
    </citation>
    <scope>NUCLEOTIDE SEQUENCE [LARGE SCALE GENOMIC DNA]</scope>
    <source>
        <strain evidence="8 9">3.042</strain>
    </source>
</reference>
<feature type="region of interest" description="Disordered" evidence="6">
    <location>
        <begin position="106"/>
        <end position="143"/>
    </location>
</feature>
<dbReference type="PANTHER" id="PTHR12843:SF5">
    <property type="entry name" value="EEF1A LYSINE METHYLTRANSFERASE 2"/>
    <property type="match status" value="1"/>
</dbReference>
<keyword evidence="2 5" id="KW-0489">Methyltransferase</keyword>
<dbReference type="EMBL" id="AKHY01000089">
    <property type="protein sequence ID" value="EIT82036.1"/>
    <property type="molecule type" value="Genomic_DNA"/>
</dbReference>
<keyword evidence="1 5" id="KW-0963">Cytoplasm</keyword>
<dbReference type="GO" id="GO:0016192">
    <property type="term" value="P:vesicle-mediated transport"/>
    <property type="evidence" value="ECO:0007669"/>
    <property type="project" value="UniProtKB-UniRule"/>
</dbReference>
<feature type="region of interest" description="Disordered" evidence="6">
    <location>
        <begin position="43"/>
        <end position="92"/>
    </location>
</feature>
<name>I8IRM0_ASPO3</name>
<evidence type="ECO:0000256" key="6">
    <source>
        <dbReference type="SAM" id="MobiDB-lite"/>
    </source>
</evidence>
<comment type="function">
    <text evidence="5">S-adenosyl-L-methionine-dependent protein-lysine N-methyltransferase that mono- and dimethylates elongation factor 1-alpha at 'Lys-316'. May play a role in intracellular transport.</text>
</comment>
<dbReference type="InterPro" id="IPR029063">
    <property type="entry name" value="SAM-dependent_MTases_sf"/>
</dbReference>
<evidence type="ECO:0000256" key="5">
    <source>
        <dbReference type="HAMAP-Rule" id="MF_03188"/>
    </source>
</evidence>
<dbReference type="HOGENOM" id="CLU_044783_1_1_1"/>
<protein>
    <recommendedName>
        <fullName evidence="5">Protein-lysine N-methyltransferase EFM4</fullName>
        <ecNumber evidence="5">2.1.1.-</ecNumber>
    </recommendedName>
    <alternativeName>
        <fullName evidence="5">Elongation factor methyltransferase 4</fullName>
    </alternativeName>
</protein>
<keyword evidence="5" id="KW-0813">Transport</keyword>
<proteinExistence type="inferred from homology"/>
<dbReference type="GO" id="GO:0032259">
    <property type="term" value="P:methylation"/>
    <property type="evidence" value="ECO:0007669"/>
    <property type="project" value="UniProtKB-KW"/>
</dbReference>
<evidence type="ECO:0000256" key="4">
    <source>
        <dbReference type="ARBA" id="ARBA00022691"/>
    </source>
</evidence>
<comment type="similarity">
    <text evidence="5">Belongs to the class I-like SAM-binding methyltransferase superfamily. EFM4 family.</text>
</comment>
<feature type="domain" description="Methyltransferase" evidence="7">
    <location>
        <begin position="174"/>
        <end position="217"/>
    </location>
</feature>
<evidence type="ECO:0000313" key="9">
    <source>
        <dbReference type="Proteomes" id="UP000002812"/>
    </source>
</evidence>
<organism evidence="8 9">
    <name type="scientific">Aspergillus oryzae (strain 3.042)</name>
    <name type="common">Yellow koji mold</name>
    <dbReference type="NCBI Taxonomy" id="1160506"/>
    <lineage>
        <taxon>Eukaryota</taxon>
        <taxon>Fungi</taxon>
        <taxon>Dikarya</taxon>
        <taxon>Ascomycota</taxon>
        <taxon>Pezizomycotina</taxon>
        <taxon>Eurotiomycetes</taxon>
        <taxon>Eurotiomycetidae</taxon>
        <taxon>Eurotiales</taxon>
        <taxon>Aspergillaceae</taxon>
        <taxon>Aspergillus</taxon>
        <taxon>Aspergillus subgen. Circumdati</taxon>
    </lineage>
</organism>
<comment type="subcellular location">
    <subcellularLocation>
        <location evidence="5">Cytoplasm</location>
    </subcellularLocation>
</comment>
<dbReference type="EC" id="2.1.1.-" evidence="5"/>
<gene>
    <name evidence="5" type="primary">EFM4</name>
    <name evidence="8" type="ORF">Ao3042_00836</name>
</gene>
<dbReference type="PANTHER" id="PTHR12843">
    <property type="entry name" value="PROTEIN-LYSINE N-METHYLTRANSFERASE METTL10"/>
    <property type="match status" value="1"/>
</dbReference>
<dbReference type="InterPro" id="IPR025714">
    <property type="entry name" value="Methyltranfer_dom"/>
</dbReference>
<sequence>MIFEAISAGPNFDSRAALQISRRPFQHESFTYTTTACVSKQKRSKRWQKKVIQVTSHPANWEPKTKRKKERNKEKKLTTKTPPEEQTNNQKSWETFYARTLTHISTKHAANNPHEETTNADSDSDAESVDDDDDPGTSWFSEHNAPDKVLQFLTAEDFPLAPCNTVPAGINHPSILDLGTGNGSMLALLRKRGGFRGVMVGVDYSARSVELARELQRLKIHSAYLTDEEDEECAGDGNGNGVGEGEGEIRFEEWDILHSAEEVGEQGKLDWFPYGEGGFDIVLDKGTFDAVSLSEEVVEGDADASVAGKKVQRRVCEMYPGVARRLVKKGGFLVVTSCNWTEEELVMWFTREKGEGDRLEVWGRVEYPRFRFGGKEGQGIDGFFLFLFHLLSCCTVVTFHQS</sequence>
<dbReference type="Gene3D" id="3.40.50.150">
    <property type="entry name" value="Vaccinia Virus protein VP39"/>
    <property type="match status" value="1"/>
</dbReference>
<dbReference type="CDD" id="cd02440">
    <property type="entry name" value="AdoMet_MTases"/>
    <property type="match status" value="1"/>
</dbReference>
<evidence type="ECO:0000259" key="7">
    <source>
        <dbReference type="Pfam" id="PF13847"/>
    </source>
</evidence>
<feature type="compositionally biased region" description="Acidic residues" evidence="6">
    <location>
        <begin position="122"/>
        <end position="135"/>
    </location>
</feature>
<dbReference type="Pfam" id="PF13847">
    <property type="entry name" value="Methyltransf_31"/>
    <property type="match status" value="1"/>
</dbReference>
<keyword evidence="4 5" id="KW-0949">S-adenosyl-L-methionine</keyword>
<dbReference type="GO" id="GO:0016279">
    <property type="term" value="F:protein-lysine N-methyltransferase activity"/>
    <property type="evidence" value="ECO:0007669"/>
    <property type="project" value="UniProtKB-UniRule"/>
</dbReference>
<dbReference type="InterPro" id="IPR026635">
    <property type="entry name" value="Efm4/METTL10"/>
</dbReference>
<dbReference type="HAMAP" id="MF_03188">
    <property type="entry name" value="Methyltr_EFM4"/>
    <property type="match status" value="1"/>
</dbReference>
<evidence type="ECO:0000256" key="2">
    <source>
        <dbReference type="ARBA" id="ARBA00022603"/>
    </source>
</evidence>
<dbReference type="OrthoDB" id="10069295at2759"/>
<evidence type="ECO:0000256" key="1">
    <source>
        <dbReference type="ARBA" id="ARBA00022490"/>
    </source>
</evidence>
<dbReference type="AlphaFoldDB" id="I8IRM0"/>
<evidence type="ECO:0000313" key="8">
    <source>
        <dbReference type="EMBL" id="EIT82036.1"/>
    </source>
</evidence>
<dbReference type="GO" id="GO:0005737">
    <property type="term" value="C:cytoplasm"/>
    <property type="evidence" value="ECO:0007669"/>
    <property type="project" value="UniProtKB-SubCell"/>
</dbReference>
<dbReference type="SUPFAM" id="SSF53335">
    <property type="entry name" value="S-adenosyl-L-methionine-dependent methyltransferases"/>
    <property type="match status" value="1"/>
</dbReference>
<comment type="caution">
    <text evidence="8">The sequence shown here is derived from an EMBL/GenBank/DDBJ whole genome shotgun (WGS) entry which is preliminary data.</text>
</comment>
<evidence type="ECO:0000256" key="3">
    <source>
        <dbReference type="ARBA" id="ARBA00022679"/>
    </source>
</evidence>